<evidence type="ECO:0000313" key="2">
    <source>
        <dbReference type="EMBL" id="AJA50718.1"/>
    </source>
</evidence>
<dbReference type="GeneID" id="93072852"/>
<evidence type="ECO:0000313" key="5">
    <source>
        <dbReference type="Proteomes" id="UP000030905"/>
    </source>
</evidence>
<dbReference type="PATRIC" id="fig|1262449.7.peg.627"/>
<reference evidence="2 5" key="1">
    <citation type="journal article" date="2015" name="Genome Announc.">
        <title>Complete Genome Sequence of the Nitrogen-Fixing and Solvent-Producing Clostridium pasteurianum DSM 525.</title>
        <authorList>
            <person name="Poehlein A."/>
            <person name="Grosse-Honebrink A."/>
            <person name="Zhang Y."/>
            <person name="Minton N.P."/>
            <person name="Daniel R."/>
        </authorList>
    </citation>
    <scope>NUCLEOTIDE SEQUENCE [LARGE SCALE GENOMIC DNA]</scope>
    <source>
        <strain evidence="2">DSM 525</strain>
        <strain evidence="5">DSM 525 / ATCC 6013</strain>
    </source>
</reference>
<reference evidence="3 4" key="3">
    <citation type="journal article" name="Genome Announc.">
        <title>Improved Draft Genome Sequence of Clostridium pasteurianum Strain ATCC 6013 (DSM 525) Using a Hybrid Next-Generation Sequencing Approach.</title>
        <authorList>
            <person name="Pyne M.E."/>
            <person name="Utturkar S."/>
            <person name="Brown S.D."/>
            <person name="Moo-Young M."/>
            <person name="Chung D.A."/>
            <person name="Chou C.P."/>
        </authorList>
    </citation>
    <scope>NUCLEOTIDE SEQUENCE [LARGE SCALE GENOMIC DNA]</scope>
    <source>
        <strain evidence="3 4">ATCC 6013</strain>
    </source>
</reference>
<dbReference type="KEGG" id="cpae:CPAST_c06300"/>
<dbReference type="KEGG" id="cpat:CLPA_c06300"/>
<keyword evidence="5" id="KW-1185">Reference proteome</keyword>
<sequence length="243" mass="28056">MRNNIKSICEYGFTEMFNNVIDHSESDTAIVSIKYTAQWISMMIIDKGIGIFNKIQEHFNLSDPKQSILELSKGKLTSDPDRHSGEGIFFSSRMFDEFRILSQGLFFTSKHDSDWIMDYNGKPENTGTCVEMKISLNSNRNISEVFNQYSNDNFGFSKTIVPVKLLQYEGMELVSRSQAKRLITRFDRFEEVILNFDGISIIGQSFADELFRIFKNNHPNVHIQYINANENVEGMIKHVCNTK</sequence>
<dbReference type="Proteomes" id="UP000028042">
    <property type="component" value="Unassembled WGS sequence"/>
</dbReference>
<dbReference type="AlphaFoldDB" id="A0A0H3J6X5"/>
<proteinExistence type="predicted"/>
<gene>
    <name evidence="2" type="ORF">CLPA_c06300</name>
    <name evidence="3" type="ORF">CP6013_02519</name>
</gene>
<name>A0A0H3J6X5_CLOPA</name>
<organism evidence="2 5">
    <name type="scientific">Clostridium pasteurianum DSM 525 = ATCC 6013</name>
    <dbReference type="NCBI Taxonomy" id="1262449"/>
    <lineage>
        <taxon>Bacteria</taxon>
        <taxon>Bacillati</taxon>
        <taxon>Bacillota</taxon>
        <taxon>Clostridia</taxon>
        <taxon>Eubacteriales</taxon>
        <taxon>Clostridiaceae</taxon>
        <taxon>Clostridium</taxon>
    </lineage>
</organism>
<reference evidence="3" key="2">
    <citation type="submission" date="2015-10" db="EMBL/GenBank/DDBJ databases">
        <title>Improved Draft Genome Sequence of Clostridium pasteurianum Strain ATCC 6013 (DSM 525) Using a Hybrid Next-Generation Sequencing Approach.</title>
        <authorList>
            <person name="Pyne M.E."/>
            <person name="Utturkar S.M."/>
            <person name="Brown S.D."/>
            <person name="Moo-Young M."/>
            <person name="Chung D.A."/>
            <person name="Chou P.C."/>
        </authorList>
    </citation>
    <scope>NUCLEOTIDE SEQUENCE</scope>
    <source>
        <strain evidence="3">ATCC 6013</strain>
    </source>
</reference>
<dbReference type="SUPFAM" id="SSF55874">
    <property type="entry name" value="ATPase domain of HSP90 chaperone/DNA topoisomerase II/histidine kinase"/>
    <property type="match status" value="1"/>
</dbReference>
<dbReference type="RefSeq" id="WP_152414170.1">
    <property type="nucleotide sequence ID" value="NZ_CP009267.1"/>
</dbReference>
<dbReference type="Proteomes" id="UP000030905">
    <property type="component" value="Chromosome"/>
</dbReference>
<feature type="domain" description="DUF4325" evidence="1">
    <location>
        <begin position="178"/>
        <end position="232"/>
    </location>
</feature>
<dbReference type="InterPro" id="IPR036890">
    <property type="entry name" value="HATPase_C_sf"/>
</dbReference>
<dbReference type="EMBL" id="JPGY02000001">
    <property type="protein sequence ID" value="KRU13271.1"/>
    <property type="molecule type" value="Genomic_DNA"/>
</dbReference>
<evidence type="ECO:0000259" key="1">
    <source>
        <dbReference type="Pfam" id="PF14213"/>
    </source>
</evidence>
<accession>A0A0H3J6X5</accession>
<dbReference type="EMBL" id="CP009268">
    <property type="protein sequence ID" value="AJA50718.1"/>
    <property type="molecule type" value="Genomic_DNA"/>
</dbReference>
<dbReference type="eggNOG" id="COG4585">
    <property type="taxonomic scope" value="Bacteria"/>
</dbReference>
<dbReference type="InterPro" id="IPR025474">
    <property type="entry name" value="DUF4325"/>
</dbReference>
<dbReference type="Pfam" id="PF14213">
    <property type="entry name" value="DUF4325"/>
    <property type="match status" value="1"/>
</dbReference>
<evidence type="ECO:0000313" key="4">
    <source>
        <dbReference type="Proteomes" id="UP000028042"/>
    </source>
</evidence>
<protein>
    <recommendedName>
        <fullName evidence="1">DUF4325 domain-containing protein</fullName>
    </recommendedName>
</protein>
<evidence type="ECO:0000313" key="3">
    <source>
        <dbReference type="EMBL" id="KRU13271.1"/>
    </source>
</evidence>